<keyword evidence="2" id="KW-1185">Reference proteome</keyword>
<sequence>MVHRFDQIDADMGLTIKVSSVSASIRSEIKLHPTEHLLTLRGIWCLGRRRIMAWPVWRLPLDLAAVQVLVEHPALRPTPHDTVARPEPSVPRDRIALHIT</sequence>
<reference evidence="2" key="1">
    <citation type="journal article" date="2019" name="Int. J. Syst. Evol. Microbiol.">
        <title>The Global Catalogue of Microorganisms (GCM) 10K type strain sequencing project: providing services to taxonomists for standard genome sequencing and annotation.</title>
        <authorList>
            <consortium name="The Broad Institute Genomics Platform"/>
            <consortium name="The Broad Institute Genome Sequencing Center for Infectious Disease"/>
            <person name="Wu L."/>
            <person name="Ma J."/>
        </authorList>
    </citation>
    <scope>NUCLEOTIDE SEQUENCE [LARGE SCALE GENOMIC DNA]</scope>
    <source>
        <strain evidence="2">JCM 17137</strain>
    </source>
</reference>
<evidence type="ECO:0000313" key="1">
    <source>
        <dbReference type="EMBL" id="GAA3733627.1"/>
    </source>
</evidence>
<gene>
    <name evidence="1" type="ORF">GCM10022402_12550</name>
</gene>
<comment type="caution">
    <text evidence="1">The sequence shown here is derived from an EMBL/GenBank/DDBJ whole genome shotgun (WGS) entry which is preliminary data.</text>
</comment>
<dbReference type="EMBL" id="BAABDD010000004">
    <property type="protein sequence ID" value="GAA3733627.1"/>
    <property type="molecule type" value="Genomic_DNA"/>
</dbReference>
<proteinExistence type="predicted"/>
<accession>A0ABP7F8J8</accession>
<evidence type="ECO:0000313" key="2">
    <source>
        <dbReference type="Proteomes" id="UP001500908"/>
    </source>
</evidence>
<protein>
    <submittedName>
        <fullName evidence="1">Uncharacterized protein</fullName>
    </submittedName>
</protein>
<organism evidence="1 2">
    <name type="scientific">Salinactinospora qingdaonensis</name>
    <dbReference type="NCBI Taxonomy" id="702744"/>
    <lineage>
        <taxon>Bacteria</taxon>
        <taxon>Bacillati</taxon>
        <taxon>Actinomycetota</taxon>
        <taxon>Actinomycetes</taxon>
        <taxon>Streptosporangiales</taxon>
        <taxon>Nocardiopsidaceae</taxon>
        <taxon>Salinactinospora</taxon>
    </lineage>
</organism>
<dbReference type="Proteomes" id="UP001500908">
    <property type="component" value="Unassembled WGS sequence"/>
</dbReference>
<name>A0ABP7F8J8_9ACTN</name>